<keyword evidence="2" id="KW-1185">Reference proteome</keyword>
<dbReference type="Proteomes" id="UP000478052">
    <property type="component" value="Unassembled WGS sequence"/>
</dbReference>
<dbReference type="EMBL" id="VUJU01015929">
    <property type="protein sequence ID" value="KAF0691474.1"/>
    <property type="molecule type" value="Genomic_DNA"/>
</dbReference>
<proteinExistence type="predicted"/>
<name>A0A6G0VJJ4_APHCR</name>
<evidence type="ECO:0000313" key="1">
    <source>
        <dbReference type="EMBL" id="KAF0691474.1"/>
    </source>
</evidence>
<comment type="caution">
    <text evidence="1">The sequence shown here is derived from an EMBL/GenBank/DDBJ whole genome shotgun (WGS) entry which is preliminary data.</text>
</comment>
<protein>
    <submittedName>
        <fullName evidence="1">Zinc finger MYM-type protein 1-like</fullName>
    </submittedName>
</protein>
<reference evidence="1 2" key="1">
    <citation type="submission" date="2019-08" db="EMBL/GenBank/DDBJ databases">
        <title>Whole genome of Aphis craccivora.</title>
        <authorList>
            <person name="Voronova N.V."/>
            <person name="Shulinski R.S."/>
            <person name="Bandarenka Y.V."/>
            <person name="Zhorov D.G."/>
            <person name="Warner D."/>
        </authorList>
    </citation>
    <scope>NUCLEOTIDE SEQUENCE [LARGE SCALE GENOMIC DNA]</scope>
    <source>
        <strain evidence="1">180601</strain>
        <tissue evidence="1">Whole Body</tissue>
    </source>
</reference>
<evidence type="ECO:0000313" key="2">
    <source>
        <dbReference type="Proteomes" id="UP000478052"/>
    </source>
</evidence>
<organism evidence="1 2">
    <name type="scientific">Aphis craccivora</name>
    <name type="common">Cowpea aphid</name>
    <dbReference type="NCBI Taxonomy" id="307492"/>
    <lineage>
        <taxon>Eukaryota</taxon>
        <taxon>Metazoa</taxon>
        <taxon>Ecdysozoa</taxon>
        <taxon>Arthropoda</taxon>
        <taxon>Hexapoda</taxon>
        <taxon>Insecta</taxon>
        <taxon>Pterygota</taxon>
        <taxon>Neoptera</taxon>
        <taxon>Paraneoptera</taxon>
        <taxon>Hemiptera</taxon>
        <taxon>Sternorrhyncha</taxon>
        <taxon>Aphidomorpha</taxon>
        <taxon>Aphidoidea</taxon>
        <taxon>Aphididae</taxon>
        <taxon>Aphidini</taxon>
        <taxon>Aphis</taxon>
        <taxon>Aphis</taxon>
    </lineage>
</organism>
<sequence length="103" mass="11645">MNDSILYGNSKDIFFMELFNELIDIVTYNEETILLEALSVNFTDNTTIPVTCACSESSFSKLKLIKKCLKNKLSLLIISIEKTISESLDYDDIIAAIKARQII</sequence>
<accession>A0A6G0VJJ4</accession>
<gene>
    <name evidence="1" type="ORF">FWK35_00031664</name>
</gene>
<dbReference type="AlphaFoldDB" id="A0A6G0VJJ4"/>